<keyword evidence="4 6" id="KW-0472">Membrane</keyword>
<evidence type="ECO:0000313" key="8">
    <source>
        <dbReference type="EMBL" id="EFG82621.1"/>
    </source>
</evidence>
<feature type="domain" description="Lipopolysaccharide assembly protein A" evidence="7">
    <location>
        <begin position="70"/>
        <end position="124"/>
    </location>
</feature>
<dbReference type="InterPro" id="IPR010445">
    <property type="entry name" value="LapA_dom"/>
</dbReference>
<organism evidence="8 9">
    <name type="scientific">Corynebacterium ammoniagenes DSM 20306</name>
    <dbReference type="NCBI Taxonomy" id="649754"/>
    <lineage>
        <taxon>Bacteria</taxon>
        <taxon>Bacillati</taxon>
        <taxon>Actinomycetota</taxon>
        <taxon>Actinomycetes</taxon>
        <taxon>Mycobacteriales</taxon>
        <taxon>Corynebacteriaceae</taxon>
        <taxon>Corynebacterium</taxon>
    </lineage>
</organism>
<protein>
    <recommendedName>
        <fullName evidence="7">Lipopolysaccharide assembly protein A domain-containing protein</fullName>
    </recommendedName>
</protein>
<dbReference type="Proteomes" id="UP000006015">
    <property type="component" value="Unassembled WGS sequence"/>
</dbReference>
<feature type="transmembrane region" description="Helical" evidence="6">
    <location>
        <begin position="89"/>
        <end position="112"/>
    </location>
</feature>
<evidence type="ECO:0000256" key="3">
    <source>
        <dbReference type="ARBA" id="ARBA00022989"/>
    </source>
</evidence>
<evidence type="ECO:0000256" key="1">
    <source>
        <dbReference type="ARBA" id="ARBA00022475"/>
    </source>
</evidence>
<name>A0ABN0AIC8_CORAM</name>
<comment type="caution">
    <text evidence="8">The sequence shown here is derived from an EMBL/GenBank/DDBJ whole genome shotgun (WGS) entry which is preliminary data.</text>
</comment>
<keyword evidence="9" id="KW-1185">Reference proteome</keyword>
<evidence type="ECO:0000256" key="2">
    <source>
        <dbReference type="ARBA" id="ARBA00022692"/>
    </source>
</evidence>
<accession>A0ABN0AIC8</accession>
<evidence type="ECO:0000259" key="7">
    <source>
        <dbReference type="Pfam" id="PF06305"/>
    </source>
</evidence>
<evidence type="ECO:0000256" key="5">
    <source>
        <dbReference type="SAM" id="MobiDB-lite"/>
    </source>
</evidence>
<dbReference type="Pfam" id="PF06305">
    <property type="entry name" value="LapA_dom"/>
    <property type="match status" value="1"/>
</dbReference>
<evidence type="ECO:0000313" key="9">
    <source>
        <dbReference type="Proteomes" id="UP000006015"/>
    </source>
</evidence>
<dbReference type="EMBL" id="ADNS01000001">
    <property type="protein sequence ID" value="EFG82621.1"/>
    <property type="molecule type" value="Genomic_DNA"/>
</dbReference>
<keyword evidence="3 6" id="KW-1133">Transmembrane helix</keyword>
<feature type="region of interest" description="Disordered" evidence="5">
    <location>
        <begin position="1"/>
        <end position="40"/>
    </location>
</feature>
<gene>
    <name evidence="8" type="ORF">HMPREF0281_00151</name>
</gene>
<proteinExistence type="predicted"/>
<reference evidence="8 9" key="1">
    <citation type="submission" date="2010-04" db="EMBL/GenBank/DDBJ databases">
        <authorList>
            <person name="Weinstock G."/>
            <person name="Sodergren E."/>
            <person name="Clifton S."/>
            <person name="Fulton L."/>
            <person name="Fulton B."/>
            <person name="Courtney L."/>
            <person name="Fronick C."/>
            <person name="Harrison M."/>
            <person name="Strong C."/>
            <person name="Farmer C."/>
            <person name="Delahaunty K."/>
            <person name="Markovic C."/>
            <person name="Hall O."/>
            <person name="Minx P."/>
            <person name="Tomlinson C."/>
            <person name="Mitreva M."/>
            <person name="Hou S."/>
            <person name="Wollam A."/>
            <person name="Pepin K.H."/>
            <person name="Johnson M."/>
            <person name="Bhonagiri V."/>
            <person name="Zhang X."/>
            <person name="Suruliraj S."/>
            <person name="Warren W."/>
            <person name="Chinwalla A."/>
            <person name="Mardis E.R."/>
            <person name="Wilson R.K."/>
        </authorList>
    </citation>
    <scope>NUCLEOTIDE SEQUENCE [LARGE SCALE GENOMIC DNA]</scope>
    <source>
        <strain evidence="8 9">DSM 20306</strain>
    </source>
</reference>
<evidence type="ECO:0000256" key="6">
    <source>
        <dbReference type="SAM" id="Phobius"/>
    </source>
</evidence>
<keyword evidence="1" id="KW-1003">Cell membrane</keyword>
<evidence type="ECO:0000256" key="4">
    <source>
        <dbReference type="ARBA" id="ARBA00023136"/>
    </source>
</evidence>
<sequence length="124" mass="13811">MRGMTTPNPSEEYHYTEPTEEATASTEIEPAVEQPAQDKAKVRGSFAASTWIALIIGFILLILLIIFILQNQQSVELNIFAWSGEFPAGIAFLLFAIGGALFMALIGGWRMLELRRQIKRLGKK</sequence>
<keyword evidence="2 6" id="KW-0812">Transmembrane</keyword>
<feature type="transmembrane region" description="Helical" evidence="6">
    <location>
        <begin position="46"/>
        <end position="69"/>
    </location>
</feature>
<feature type="compositionally biased region" description="Low complexity" evidence="5">
    <location>
        <begin position="21"/>
        <end position="31"/>
    </location>
</feature>